<dbReference type="GO" id="GO:0005524">
    <property type="term" value="F:ATP binding"/>
    <property type="evidence" value="ECO:0007669"/>
    <property type="project" value="UniProtKB-KW"/>
</dbReference>
<dbReference type="PANTHER" id="PTHR11059">
    <property type="entry name" value="DNA REPAIR PROTEIN RECN"/>
    <property type="match status" value="1"/>
</dbReference>
<keyword evidence="13" id="KW-1185">Reference proteome</keyword>
<feature type="coiled-coil region" evidence="10">
    <location>
        <begin position="206"/>
        <end position="236"/>
    </location>
</feature>
<dbReference type="GO" id="GO:0006281">
    <property type="term" value="P:DNA repair"/>
    <property type="evidence" value="ECO:0007669"/>
    <property type="project" value="UniProtKB-KW"/>
</dbReference>
<dbReference type="InterPro" id="IPR004604">
    <property type="entry name" value="DNA_recomb/repair_RecN"/>
</dbReference>
<evidence type="ECO:0000256" key="7">
    <source>
        <dbReference type="ARBA" id="ARBA00023204"/>
    </source>
</evidence>
<organism evidence="12 13">
    <name type="scientific">Lentiprolixibacter aurantiacus</name>
    <dbReference type="NCBI Taxonomy" id="2993939"/>
    <lineage>
        <taxon>Bacteria</taxon>
        <taxon>Pseudomonadati</taxon>
        <taxon>Bacteroidota</taxon>
        <taxon>Flavobacteriia</taxon>
        <taxon>Flavobacteriales</taxon>
        <taxon>Flavobacteriaceae</taxon>
        <taxon>Lentiprolixibacter</taxon>
    </lineage>
</organism>
<gene>
    <name evidence="12" type="primary">recN</name>
    <name evidence="12" type="ORF">OO016_07205</name>
</gene>
<sequence>MLKQLSIKNYALIDDLNVKFSHGFTTITGETGAGKSIFLGGLSLVLGKRADRSTLRDQDNKCIIEAEFEIGSYNLREFFANQELDYDDHSILRREILPSGKSRAFINDTPVTLDVLSALGGQLIDIHSQHQTLKLTEADFQMKVVDALANNRAVLHDFREKLAEYRDGEKQLQALIDRQQQALKDYDYHSFLLKEIEEAKLEGVNQEDLEAEHEQLTHVEEILEQLSQASQTLQDEQMGLLSTLGQLKQICNKLSPFGQHFQTIADRINSVYIELDDLAAEIEQQQESQVVDPARLEKVGATLQSLYTLQKKHAVATVEELLQIKQELEDKVLDTNNLDSQIGEMRLTLDNLRRQLEEMSLSMREQRTRVIPNLVSELESMLKPLGMPNARFKVSLQELPDFASNGKDSLIMDFSANMGSGFEPLKKVASGGELSRIMLVIKAVLARYENLPTMMFDEIDTGVSGEVSNRMGDIMTQMSRRMQVFSITHLPQVASKGDQHFKVFKEDKEGVTHTRMKQLQPEERIVELAEMLGGKSLSESALAHARQLLN</sequence>
<name>A0AAE3SN54_9FLAO</name>
<dbReference type="Gene3D" id="3.40.50.300">
    <property type="entry name" value="P-loop containing nucleotide triphosphate hydrolases"/>
    <property type="match status" value="2"/>
</dbReference>
<dbReference type="InterPro" id="IPR027417">
    <property type="entry name" value="P-loop_NTPase"/>
</dbReference>
<evidence type="ECO:0000256" key="5">
    <source>
        <dbReference type="ARBA" id="ARBA00022763"/>
    </source>
</evidence>
<evidence type="ECO:0000313" key="13">
    <source>
        <dbReference type="Proteomes" id="UP001207116"/>
    </source>
</evidence>
<evidence type="ECO:0000256" key="10">
    <source>
        <dbReference type="SAM" id="Coils"/>
    </source>
</evidence>
<dbReference type="CDD" id="cd03241">
    <property type="entry name" value="ABC_RecN"/>
    <property type="match status" value="2"/>
</dbReference>
<dbReference type="PANTHER" id="PTHR11059:SF0">
    <property type="entry name" value="DNA REPAIR PROTEIN RECN"/>
    <property type="match status" value="1"/>
</dbReference>
<dbReference type="Pfam" id="PF02463">
    <property type="entry name" value="SMC_N"/>
    <property type="match status" value="1"/>
</dbReference>
<dbReference type="RefSeq" id="WP_266012019.1">
    <property type="nucleotide sequence ID" value="NZ_JAPFQP010000002.1"/>
</dbReference>
<accession>A0AAE3SN54</accession>
<dbReference type="InterPro" id="IPR003395">
    <property type="entry name" value="RecF/RecN/SMC_N"/>
</dbReference>
<dbReference type="PIRSF" id="PIRSF003128">
    <property type="entry name" value="RecN"/>
    <property type="match status" value="1"/>
</dbReference>
<evidence type="ECO:0000256" key="2">
    <source>
        <dbReference type="ARBA" id="ARBA00009441"/>
    </source>
</evidence>
<evidence type="ECO:0000256" key="9">
    <source>
        <dbReference type="PIRNR" id="PIRNR003128"/>
    </source>
</evidence>
<keyword evidence="6" id="KW-0067">ATP-binding</keyword>
<comment type="similarity">
    <text evidence="2 9">Belongs to the RecN family.</text>
</comment>
<dbReference type="Proteomes" id="UP001207116">
    <property type="component" value="Unassembled WGS sequence"/>
</dbReference>
<evidence type="ECO:0000256" key="6">
    <source>
        <dbReference type="ARBA" id="ARBA00022840"/>
    </source>
</evidence>
<evidence type="ECO:0000256" key="8">
    <source>
        <dbReference type="ARBA" id="ARBA00033408"/>
    </source>
</evidence>
<dbReference type="EMBL" id="JAPFQP010000002">
    <property type="protein sequence ID" value="MCX2719382.1"/>
    <property type="molecule type" value="Genomic_DNA"/>
</dbReference>
<comment type="caution">
    <text evidence="12">The sequence shown here is derived from an EMBL/GenBank/DDBJ whole genome shotgun (WGS) entry which is preliminary data.</text>
</comment>
<proteinExistence type="inferred from homology"/>
<evidence type="ECO:0000256" key="1">
    <source>
        <dbReference type="ARBA" id="ARBA00003618"/>
    </source>
</evidence>
<evidence type="ECO:0000259" key="11">
    <source>
        <dbReference type="Pfam" id="PF02463"/>
    </source>
</evidence>
<keyword evidence="10" id="KW-0175">Coiled coil</keyword>
<dbReference type="SUPFAM" id="SSF52540">
    <property type="entry name" value="P-loop containing nucleoside triphosphate hydrolases"/>
    <property type="match status" value="1"/>
</dbReference>
<dbReference type="GO" id="GO:0006310">
    <property type="term" value="P:DNA recombination"/>
    <property type="evidence" value="ECO:0007669"/>
    <property type="project" value="InterPro"/>
</dbReference>
<keyword evidence="4" id="KW-0547">Nucleotide-binding</keyword>
<dbReference type="GO" id="GO:0009432">
    <property type="term" value="P:SOS response"/>
    <property type="evidence" value="ECO:0007669"/>
    <property type="project" value="TreeGrafter"/>
</dbReference>
<reference evidence="12" key="1">
    <citation type="submission" date="2022-11" db="EMBL/GenBank/DDBJ databases">
        <title>The characterization of three novel Bacteroidetes species and genomic analysis of their roles in tidal elemental geochemical cycles.</title>
        <authorList>
            <person name="Ma K.-J."/>
        </authorList>
    </citation>
    <scope>NUCLEOTIDE SEQUENCE</scope>
    <source>
        <strain evidence="12">M415</strain>
    </source>
</reference>
<dbReference type="GO" id="GO:0043590">
    <property type="term" value="C:bacterial nucleoid"/>
    <property type="evidence" value="ECO:0007669"/>
    <property type="project" value="TreeGrafter"/>
</dbReference>
<keyword evidence="5 9" id="KW-0227">DNA damage</keyword>
<evidence type="ECO:0000313" key="12">
    <source>
        <dbReference type="EMBL" id="MCX2719382.1"/>
    </source>
</evidence>
<protein>
    <recommendedName>
        <fullName evidence="3 9">DNA repair protein RecN</fullName>
    </recommendedName>
    <alternativeName>
        <fullName evidence="8 9">Recombination protein N</fullName>
    </alternativeName>
</protein>
<comment type="function">
    <text evidence="1 9">May be involved in recombinational repair of damaged DNA.</text>
</comment>
<evidence type="ECO:0000256" key="4">
    <source>
        <dbReference type="ARBA" id="ARBA00022741"/>
    </source>
</evidence>
<dbReference type="AlphaFoldDB" id="A0AAE3SN54"/>
<evidence type="ECO:0000256" key="3">
    <source>
        <dbReference type="ARBA" id="ARBA00021315"/>
    </source>
</evidence>
<keyword evidence="7 9" id="KW-0234">DNA repair</keyword>
<feature type="domain" description="RecF/RecN/SMC N-terminal" evidence="11">
    <location>
        <begin position="1"/>
        <end position="508"/>
    </location>
</feature>
<feature type="coiled-coil region" evidence="10">
    <location>
        <begin position="268"/>
        <end position="369"/>
    </location>
</feature>
<dbReference type="NCBIfam" id="TIGR00634">
    <property type="entry name" value="recN"/>
    <property type="match status" value="1"/>
</dbReference>